<keyword evidence="1" id="KW-0732">Signal</keyword>
<evidence type="ECO:0000256" key="1">
    <source>
        <dbReference type="SAM" id="SignalP"/>
    </source>
</evidence>
<reference evidence="4" key="1">
    <citation type="submission" date="2016-10" db="EMBL/GenBank/DDBJ databases">
        <authorList>
            <person name="Varghese N."/>
            <person name="Submissions S."/>
        </authorList>
    </citation>
    <scope>NUCLEOTIDE SEQUENCE [LARGE SCALE GENOMIC DNA]</scope>
    <source>
        <strain evidence="4">CCTCC 2012022</strain>
    </source>
</reference>
<gene>
    <name evidence="3" type="ORF">SAMN05216580_1256</name>
</gene>
<proteinExistence type="predicted"/>
<feature type="chain" id="PRO_5009274015" evidence="1">
    <location>
        <begin position="23"/>
        <end position="129"/>
    </location>
</feature>
<organism evidence="3 4">
    <name type="scientific">Geopseudomonas guangdongensis</name>
    <dbReference type="NCBI Taxonomy" id="1245526"/>
    <lineage>
        <taxon>Bacteria</taxon>
        <taxon>Pseudomonadati</taxon>
        <taxon>Pseudomonadota</taxon>
        <taxon>Gammaproteobacteria</taxon>
        <taxon>Pseudomonadales</taxon>
        <taxon>Pseudomonadaceae</taxon>
        <taxon>Geopseudomonas</taxon>
    </lineage>
</organism>
<dbReference type="AlphaFoldDB" id="A0A1H2FK44"/>
<dbReference type="EMBL" id="LT629780">
    <property type="protein sequence ID" value="SDU07672.1"/>
    <property type="molecule type" value="Genomic_DNA"/>
</dbReference>
<dbReference type="InterPro" id="IPR009739">
    <property type="entry name" value="LprI-like_N"/>
</dbReference>
<sequence>MPCRPLRCLPLLLAGVLAPALADDAPAYTRCMDAAGGVTSSMLDCIAAELGAQDVRLNRSYRAAMGTLGADQQTRLRDAQRLWIQYRDANCTLLGSLTGGSIDRINGAACLLGMTRERADELAQIGEGW</sequence>
<dbReference type="PANTHER" id="PTHR39176">
    <property type="entry name" value="PERIPLASMIC PROTEIN-RELATED"/>
    <property type="match status" value="1"/>
</dbReference>
<dbReference type="Gene3D" id="1.20.1270.180">
    <property type="match status" value="1"/>
</dbReference>
<evidence type="ECO:0000259" key="2">
    <source>
        <dbReference type="Pfam" id="PF07007"/>
    </source>
</evidence>
<dbReference type="STRING" id="1245526.SAMN05216580_1256"/>
<feature type="domain" description="Lysozyme inhibitor LprI-like N-terminal" evidence="2">
    <location>
        <begin position="31"/>
        <end position="122"/>
    </location>
</feature>
<feature type="signal peptide" evidence="1">
    <location>
        <begin position="1"/>
        <end position="22"/>
    </location>
</feature>
<evidence type="ECO:0000313" key="3">
    <source>
        <dbReference type="EMBL" id="SDU07672.1"/>
    </source>
</evidence>
<evidence type="ECO:0000313" key="4">
    <source>
        <dbReference type="Proteomes" id="UP000243063"/>
    </source>
</evidence>
<accession>A0A1H2FK44</accession>
<dbReference type="RefSeq" id="WP_173867169.1">
    <property type="nucleotide sequence ID" value="NZ_LT629780.1"/>
</dbReference>
<dbReference type="PANTHER" id="PTHR39176:SF1">
    <property type="entry name" value="PERIPLASMIC PROTEIN"/>
    <property type="match status" value="1"/>
</dbReference>
<protein>
    <submittedName>
        <fullName evidence="3">Uncharacterized conserved protein YecT, DUF1311 family</fullName>
    </submittedName>
</protein>
<name>A0A1H2FK44_9GAMM</name>
<dbReference type="Proteomes" id="UP000243063">
    <property type="component" value="Chromosome I"/>
</dbReference>
<keyword evidence="4" id="KW-1185">Reference proteome</keyword>
<dbReference type="Pfam" id="PF07007">
    <property type="entry name" value="LprI"/>
    <property type="match status" value="1"/>
</dbReference>